<sequence length="167" mass="18640">MLNQEELTRSSLTEVMQERGMANPVRNCAGGRNACIRKAVIPNDQLSVATHKHLVGVIESFEKLTCRAKALRRLQSNIKAGWAVDHERLALLWESIKMQTAELLRLTSAMQSRIANVPEPEVSLGEPNTCEHPLSRLHSQSPELENLQKNVAEANVVCREMHAIATQ</sequence>
<reference evidence="1 2" key="1">
    <citation type="submission" date="2018-11" db="EMBL/GenBank/DDBJ databases">
        <authorList>
            <consortium name="Pathogen Informatics"/>
        </authorList>
    </citation>
    <scope>NUCLEOTIDE SEQUENCE [LARGE SCALE GENOMIC DNA]</scope>
</reference>
<name>A0A3P7JWC6_STRVU</name>
<organism evidence="1 2">
    <name type="scientific">Strongylus vulgaris</name>
    <name type="common">Blood worm</name>
    <dbReference type="NCBI Taxonomy" id="40348"/>
    <lineage>
        <taxon>Eukaryota</taxon>
        <taxon>Metazoa</taxon>
        <taxon>Ecdysozoa</taxon>
        <taxon>Nematoda</taxon>
        <taxon>Chromadorea</taxon>
        <taxon>Rhabditida</taxon>
        <taxon>Rhabditina</taxon>
        <taxon>Rhabditomorpha</taxon>
        <taxon>Strongyloidea</taxon>
        <taxon>Strongylidae</taxon>
        <taxon>Strongylus</taxon>
    </lineage>
</organism>
<feature type="non-terminal residue" evidence="1">
    <location>
        <position position="167"/>
    </location>
</feature>
<evidence type="ECO:0000313" key="2">
    <source>
        <dbReference type="Proteomes" id="UP000270094"/>
    </source>
</evidence>
<dbReference type="EMBL" id="UYYB01129466">
    <property type="protein sequence ID" value="VDM84349.1"/>
    <property type="molecule type" value="Genomic_DNA"/>
</dbReference>
<dbReference type="Proteomes" id="UP000270094">
    <property type="component" value="Unassembled WGS sequence"/>
</dbReference>
<accession>A0A3P7JWC6</accession>
<gene>
    <name evidence="1" type="ORF">SVUK_LOCUS19347</name>
</gene>
<evidence type="ECO:0000313" key="1">
    <source>
        <dbReference type="EMBL" id="VDM84349.1"/>
    </source>
</evidence>
<dbReference type="AlphaFoldDB" id="A0A3P7JWC6"/>
<protein>
    <submittedName>
        <fullName evidence="1">Uncharacterized protein</fullName>
    </submittedName>
</protein>
<proteinExistence type="predicted"/>
<keyword evidence="2" id="KW-1185">Reference proteome</keyword>